<dbReference type="EnsemblMetazoa" id="AARA009876-RA">
    <property type="protein sequence ID" value="AARA009876-PA"/>
    <property type="gene ID" value="AARA009876"/>
</dbReference>
<dbReference type="Proteomes" id="UP000075840">
    <property type="component" value="Unassembled WGS sequence"/>
</dbReference>
<dbReference type="Pfam" id="PF05380">
    <property type="entry name" value="Peptidase_A17"/>
    <property type="match status" value="1"/>
</dbReference>
<dbReference type="EMBL" id="APCN01008749">
    <property type="status" value="NOT_ANNOTATED_CDS"/>
    <property type="molecule type" value="Genomic_DNA"/>
</dbReference>
<dbReference type="AlphaFoldDB" id="A0A182I8G6"/>
<accession>A0A182I8G6</accession>
<protein>
    <submittedName>
        <fullName evidence="1">Uncharacterized protein</fullName>
    </submittedName>
</protein>
<sequence length="250" mass="28365">LWALKKDGKSFDWDSELPSHLQREWLKFHSTLGSLRDIRIPHYISQCTATNVQVHIFADASQLAYGACCYIRAESIEGVNVRLLTAKSKVVALSNSHSIARLELCAARVLHQKVQQSLNISATTICWTNSMTKPFVANRVAKIQQTPNILCWKHVPGIDNPADDILRGLTPEKLLVCERWWHGPHWLSKTMEEWPQDPPSHQGTQKRRGWHHGLQQHQQSASFATDCFHGIRFTTSFNGLLHIACASFIT</sequence>
<proteinExistence type="predicted"/>
<evidence type="ECO:0000313" key="1">
    <source>
        <dbReference type="EnsemblMetazoa" id="AARA009876-PA"/>
    </source>
</evidence>
<name>A0A182I8G6_ANOAR</name>
<dbReference type="InterPro" id="IPR008042">
    <property type="entry name" value="Retrotrans_Pao"/>
</dbReference>
<keyword evidence="2" id="KW-1185">Reference proteome</keyword>
<dbReference type="VEuPathDB" id="VectorBase:AARA009876"/>
<organism evidence="1 2">
    <name type="scientific">Anopheles arabiensis</name>
    <name type="common">Mosquito</name>
    <dbReference type="NCBI Taxonomy" id="7173"/>
    <lineage>
        <taxon>Eukaryota</taxon>
        <taxon>Metazoa</taxon>
        <taxon>Ecdysozoa</taxon>
        <taxon>Arthropoda</taxon>
        <taxon>Hexapoda</taxon>
        <taxon>Insecta</taxon>
        <taxon>Pterygota</taxon>
        <taxon>Neoptera</taxon>
        <taxon>Endopterygota</taxon>
        <taxon>Diptera</taxon>
        <taxon>Nematocera</taxon>
        <taxon>Culicoidea</taxon>
        <taxon>Culicidae</taxon>
        <taxon>Anophelinae</taxon>
        <taxon>Anopheles</taxon>
    </lineage>
</organism>
<dbReference type="VEuPathDB" id="VectorBase:AARA21_014326"/>
<reference evidence="1" key="1">
    <citation type="submission" date="2022-08" db="UniProtKB">
        <authorList>
            <consortium name="EnsemblMetazoa"/>
        </authorList>
    </citation>
    <scope>IDENTIFICATION</scope>
    <source>
        <strain evidence="1">Dongola</strain>
    </source>
</reference>
<evidence type="ECO:0000313" key="2">
    <source>
        <dbReference type="Proteomes" id="UP000075840"/>
    </source>
</evidence>
<dbReference type="PANTHER" id="PTHR47331">
    <property type="entry name" value="PHD-TYPE DOMAIN-CONTAINING PROTEIN"/>
    <property type="match status" value="1"/>
</dbReference>